<keyword evidence="3" id="KW-0479">Metal-binding</keyword>
<dbReference type="SUPFAM" id="SSF56214">
    <property type="entry name" value="4'-phosphopantetheinyl transferase"/>
    <property type="match status" value="1"/>
</dbReference>
<dbReference type="InterPro" id="IPR037143">
    <property type="entry name" value="4-PPantetheinyl_Trfase_dom_sf"/>
</dbReference>
<dbReference type="InterPro" id="IPR008278">
    <property type="entry name" value="4-PPantetheinyl_Trfase_dom"/>
</dbReference>
<dbReference type="EMBL" id="UINC01078310">
    <property type="protein sequence ID" value="SVC19268.1"/>
    <property type="molecule type" value="Genomic_DNA"/>
</dbReference>
<keyword evidence="7" id="KW-0275">Fatty acid biosynthesis</keyword>
<name>A0A382K4S9_9ZZZZ</name>
<keyword evidence="6" id="KW-0443">Lipid metabolism</keyword>
<evidence type="ECO:0000259" key="8">
    <source>
        <dbReference type="Pfam" id="PF01648"/>
    </source>
</evidence>
<feature type="domain" description="4'-phosphopantetheinyl transferase" evidence="8">
    <location>
        <begin position="4"/>
        <end position="105"/>
    </location>
</feature>
<organism evidence="9">
    <name type="scientific">marine metagenome</name>
    <dbReference type="NCBI Taxonomy" id="408172"/>
    <lineage>
        <taxon>unclassified sequences</taxon>
        <taxon>metagenomes</taxon>
        <taxon>ecological metagenomes</taxon>
    </lineage>
</organism>
<keyword evidence="5" id="KW-0460">Magnesium</keyword>
<gene>
    <name evidence="9" type="ORF">METZ01_LOCUS272122</name>
</gene>
<keyword evidence="2" id="KW-0808">Transferase</keyword>
<keyword evidence="4" id="KW-0276">Fatty acid metabolism</keyword>
<dbReference type="Gene3D" id="3.90.470.20">
    <property type="entry name" value="4'-phosphopantetheinyl transferase domain"/>
    <property type="match status" value="1"/>
</dbReference>
<dbReference type="Pfam" id="PF01648">
    <property type="entry name" value="ACPS"/>
    <property type="match status" value="1"/>
</dbReference>
<dbReference type="NCBIfam" id="TIGR00516">
    <property type="entry name" value="acpS"/>
    <property type="match status" value="1"/>
</dbReference>
<dbReference type="GO" id="GO:0008897">
    <property type="term" value="F:holo-[acyl-carrier-protein] synthase activity"/>
    <property type="evidence" value="ECO:0007669"/>
    <property type="project" value="InterPro"/>
</dbReference>
<evidence type="ECO:0000256" key="3">
    <source>
        <dbReference type="ARBA" id="ARBA00022723"/>
    </source>
</evidence>
<dbReference type="InterPro" id="IPR004568">
    <property type="entry name" value="Ppantetheine-prot_Trfase_dom"/>
</dbReference>
<evidence type="ECO:0000256" key="1">
    <source>
        <dbReference type="ARBA" id="ARBA00022516"/>
    </source>
</evidence>
<dbReference type="AlphaFoldDB" id="A0A382K4S9"/>
<dbReference type="NCBIfam" id="TIGR00556">
    <property type="entry name" value="pantethn_trn"/>
    <property type="match status" value="1"/>
</dbReference>
<accession>A0A382K4S9</accession>
<evidence type="ECO:0000313" key="9">
    <source>
        <dbReference type="EMBL" id="SVC19268.1"/>
    </source>
</evidence>
<protein>
    <recommendedName>
        <fullName evidence="8">4'-phosphopantetheinyl transferase domain-containing protein</fullName>
    </recommendedName>
</protein>
<sequence>MITGIGIDIIDIRRIEKIIIKYGDRFIKKCFLQTEIQRSENRRNTIQSYAKRYAAKEACAKALGTGLARGVYWKDIEVTNNNLGKPILTLHNKAAKILNQISSKNTRIEVSLSDEKNYAISNVIIFNE</sequence>
<dbReference type="InterPro" id="IPR002582">
    <property type="entry name" value="ACPS"/>
</dbReference>
<evidence type="ECO:0000256" key="7">
    <source>
        <dbReference type="ARBA" id="ARBA00023160"/>
    </source>
</evidence>
<dbReference type="HAMAP" id="MF_00101">
    <property type="entry name" value="AcpS"/>
    <property type="match status" value="1"/>
</dbReference>
<evidence type="ECO:0000256" key="6">
    <source>
        <dbReference type="ARBA" id="ARBA00023098"/>
    </source>
</evidence>
<dbReference type="GO" id="GO:0000287">
    <property type="term" value="F:magnesium ion binding"/>
    <property type="evidence" value="ECO:0007669"/>
    <property type="project" value="InterPro"/>
</dbReference>
<evidence type="ECO:0000256" key="5">
    <source>
        <dbReference type="ARBA" id="ARBA00022842"/>
    </source>
</evidence>
<evidence type="ECO:0000256" key="2">
    <source>
        <dbReference type="ARBA" id="ARBA00022679"/>
    </source>
</evidence>
<dbReference type="GO" id="GO:0006633">
    <property type="term" value="P:fatty acid biosynthetic process"/>
    <property type="evidence" value="ECO:0007669"/>
    <property type="project" value="UniProtKB-KW"/>
</dbReference>
<reference evidence="9" key="1">
    <citation type="submission" date="2018-05" db="EMBL/GenBank/DDBJ databases">
        <authorList>
            <person name="Lanie J.A."/>
            <person name="Ng W.-L."/>
            <person name="Kazmierczak K.M."/>
            <person name="Andrzejewski T.M."/>
            <person name="Davidsen T.M."/>
            <person name="Wayne K.J."/>
            <person name="Tettelin H."/>
            <person name="Glass J.I."/>
            <person name="Rusch D."/>
            <person name="Podicherti R."/>
            <person name="Tsui H.-C.T."/>
            <person name="Winkler M.E."/>
        </authorList>
    </citation>
    <scope>NUCLEOTIDE SEQUENCE</scope>
</reference>
<evidence type="ECO:0000256" key="4">
    <source>
        <dbReference type="ARBA" id="ARBA00022832"/>
    </source>
</evidence>
<proteinExistence type="inferred from homology"/>
<keyword evidence="1" id="KW-0444">Lipid biosynthesis</keyword>